<reference evidence="5" key="2">
    <citation type="submission" date="2015-01" db="EMBL/GenBank/DDBJ databases">
        <title>Evolutionary Origins and Diversification of the Mycorrhizal Mutualists.</title>
        <authorList>
            <consortium name="DOE Joint Genome Institute"/>
            <consortium name="Mycorrhizal Genomics Consortium"/>
            <person name="Kohler A."/>
            <person name="Kuo A."/>
            <person name="Nagy L.G."/>
            <person name="Floudas D."/>
            <person name="Copeland A."/>
            <person name="Barry K.W."/>
            <person name="Cichocki N."/>
            <person name="Veneault-Fourrey C."/>
            <person name="LaButti K."/>
            <person name="Lindquist E.A."/>
            <person name="Lipzen A."/>
            <person name="Lundell T."/>
            <person name="Morin E."/>
            <person name="Murat C."/>
            <person name="Riley R."/>
            <person name="Ohm R."/>
            <person name="Sun H."/>
            <person name="Tunlid A."/>
            <person name="Henrissat B."/>
            <person name="Grigoriev I.V."/>
            <person name="Hibbett D.S."/>
            <person name="Martin F."/>
        </authorList>
    </citation>
    <scope>NUCLEOTIDE SEQUENCE [LARGE SCALE GENOMIC DNA]</scope>
    <source>
        <strain evidence="5">Foug A</strain>
    </source>
</reference>
<feature type="compositionally biased region" description="Polar residues" evidence="1">
    <location>
        <begin position="91"/>
        <end position="104"/>
    </location>
</feature>
<evidence type="ECO:0000256" key="1">
    <source>
        <dbReference type="SAM" id="MobiDB-lite"/>
    </source>
</evidence>
<dbReference type="InterPro" id="IPR043502">
    <property type="entry name" value="DNA/RNA_pol_sf"/>
</dbReference>
<dbReference type="SUPFAM" id="SSF56672">
    <property type="entry name" value="DNA/RNA polymerases"/>
    <property type="match status" value="1"/>
</dbReference>
<name>A0A0C3DNT2_9AGAM</name>
<proteinExistence type="predicted"/>
<dbReference type="STRING" id="1036808.A0A0C3DNT2"/>
<keyword evidence="5" id="KW-1185">Reference proteome</keyword>
<dbReference type="EMBL" id="KN822094">
    <property type="protein sequence ID" value="KIM57884.1"/>
    <property type="molecule type" value="Genomic_DNA"/>
</dbReference>
<dbReference type="HOGENOM" id="CLU_669239_0_0_1"/>
<feature type="compositionally biased region" description="Pro residues" evidence="1">
    <location>
        <begin position="212"/>
        <end position="222"/>
    </location>
</feature>
<organism evidence="4 5">
    <name type="scientific">Scleroderma citrinum Foug A</name>
    <dbReference type="NCBI Taxonomy" id="1036808"/>
    <lineage>
        <taxon>Eukaryota</taxon>
        <taxon>Fungi</taxon>
        <taxon>Dikarya</taxon>
        <taxon>Basidiomycota</taxon>
        <taxon>Agaricomycotina</taxon>
        <taxon>Agaricomycetes</taxon>
        <taxon>Agaricomycetidae</taxon>
        <taxon>Boletales</taxon>
        <taxon>Sclerodermatineae</taxon>
        <taxon>Sclerodermataceae</taxon>
        <taxon>Scleroderma</taxon>
    </lineage>
</organism>
<feature type="region of interest" description="Disordered" evidence="1">
    <location>
        <begin position="190"/>
        <end position="225"/>
    </location>
</feature>
<feature type="region of interest" description="Disordered" evidence="1">
    <location>
        <begin position="44"/>
        <end position="113"/>
    </location>
</feature>
<dbReference type="OrthoDB" id="3270333at2759"/>
<accession>A0A0C3DNT2</accession>
<protein>
    <submittedName>
        <fullName evidence="4">Uncharacterized protein</fullName>
    </submittedName>
</protein>
<dbReference type="InterPro" id="IPR057670">
    <property type="entry name" value="SH3_retrovirus"/>
</dbReference>
<dbReference type="AlphaFoldDB" id="A0A0C3DNT2"/>
<dbReference type="InterPro" id="IPR013103">
    <property type="entry name" value="RVT_2"/>
</dbReference>
<feature type="domain" description="Retroviral polymerase SH3-like" evidence="3">
    <location>
        <begin position="1"/>
        <end position="40"/>
    </location>
</feature>
<dbReference type="Pfam" id="PF07727">
    <property type="entry name" value="RVT_2"/>
    <property type="match status" value="1"/>
</dbReference>
<dbReference type="InParanoid" id="A0A0C3DNT2"/>
<dbReference type="Proteomes" id="UP000053989">
    <property type="component" value="Unassembled WGS sequence"/>
</dbReference>
<feature type="domain" description="Reverse transcriptase Ty1/copia-type" evidence="2">
    <location>
        <begin position="284"/>
        <end position="486"/>
    </location>
</feature>
<evidence type="ECO:0000259" key="2">
    <source>
        <dbReference type="Pfam" id="PF07727"/>
    </source>
</evidence>
<evidence type="ECO:0000313" key="5">
    <source>
        <dbReference type="Proteomes" id="UP000053989"/>
    </source>
</evidence>
<evidence type="ECO:0000313" key="4">
    <source>
        <dbReference type="EMBL" id="KIM57884.1"/>
    </source>
</evidence>
<dbReference type="Pfam" id="PF25597">
    <property type="entry name" value="SH3_retrovirus"/>
    <property type="match status" value="1"/>
</dbReference>
<sequence length="491" mass="56719">MIFLGYESGTKGYRFFRSNKSIYVATTVTFVENLFPNCSEKKLRNKIGIPEPPHPTEDEDTNQLPPDDLDLPPQDPPQQPDDGHDEDGNESDSTQPQSPHQQNPKPEEVNDNDAQNPLRELHFNIGRTPTPPRPYSPPPHNMPGERHFRINPPRIRIPPVRPGNIYGHRHPVDIEREIEHEREWTRQVLEGNAPNIPEPVPEQDEPMGSPLTPLPPTPPPGNKEPIELRLPDMDIDQMMQLGHHYILNQIMKQAAKPKEGIPYHYKDILKYTQEEQEKWRKAYRKPVKCRWVFAKKSDGRYKACLVAKGFSQIYGEDYDETFSPVTRFETVRLLLAYACRNDWDIESPDVKTAFLYGQLDEEIYMEQPEGFKIGSSNQVYRLLHALYGLKQAALAWNKELHKSLLKLGFKHSKSDPGVYHYQDKSGIMLFIVYVDDGLLMSNSATLLQKKKTAFLKVWEARDMGPVTEYLGFQIIHNCKKRTMVLHQLPYV</sequence>
<gene>
    <name evidence="4" type="ORF">SCLCIDRAFT_28518</name>
</gene>
<evidence type="ECO:0000259" key="3">
    <source>
        <dbReference type="Pfam" id="PF25597"/>
    </source>
</evidence>
<reference evidence="4 5" key="1">
    <citation type="submission" date="2014-04" db="EMBL/GenBank/DDBJ databases">
        <authorList>
            <consortium name="DOE Joint Genome Institute"/>
            <person name="Kuo A."/>
            <person name="Kohler A."/>
            <person name="Nagy L.G."/>
            <person name="Floudas D."/>
            <person name="Copeland A."/>
            <person name="Barry K.W."/>
            <person name="Cichocki N."/>
            <person name="Veneault-Fourrey C."/>
            <person name="LaButti K."/>
            <person name="Lindquist E.A."/>
            <person name="Lipzen A."/>
            <person name="Lundell T."/>
            <person name="Morin E."/>
            <person name="Murat C."/>
            <person name="Sun H."/>
            <person name="Tunlid A."/>
            <person name="Henrissat B."/>
            <person name="Grigoriev I.V."/>
            <person name="Hibbett D.S."/>
            <person name="Martin F."/>
            <person name="Nordberg H.P."/>
            <person name="Cantor M.N."/>
            <person name="Hua S.X."/>
        </authorList>
    </citation>
    <scope>NUCLEOTIDE SEQUENCE [LARGE SCALE GENOMIC DNA]</scope>
    <source>
        <strain evidence="4 5">Foug A</strain>
    </source>
</reference>